<reference evidence="3" key="1">
    <citation type="submission" date="2022-08" db="UniProtKB">
        <authorList>
            <consortium name="EnsemblMetazoa"/>
        </authorList>
    </citation>
    <scope>IDENTIFICATION</scope>
    <source>
        <strain evidence="3">05x7-T-G4-1.051#20</strain>
    </source>
</reference>
<evidence type="ECO:0000256" key="1">
    <source>
        <dbReference type="PROSITE-ProRule" id="PRU00339"/>
    </source>
</evidence>
<dbReference type="AlphaFoldDB" id="A0A8W8LV68"/>
<evidence type="ECO:0000256" key="2">
    <source>
        <dbReference type="SAM" id="MobiDB-lite"/>
    </source>
</evidence>
<dbReference type="Proteomes" id="UP000005408">
    <property type="component" value="Unassembled WGS sequence"/>
</dbReference>
<keyword evidence="1" id="KW-0802">TPR repeat</keyword>
<evidence type="ECO:0000313" key="4">
    <source>
        <dbReference type="Proteomes" id="UP000005408"/>
    </source>
</evidence>
<evidence type="ECO:0000313" key="3">
    <source>
        <dbReference type="EnsemblMetazoa" id="G29893.3:cds"/>
    </source>
</evidence>
<protein>
    <submittedName>
        <fullName evidence="3">Uncharacterized protein</fullName>
    </submittedName>
</protein>
<dbReference type="EnsemblMetazoa" id="G29893.3">
    <property type="protein sequence ID" value="G29893.3:cds"/>
    <property type="gene ID" value="G29893"/>
</dbReference>
<sequence length="510" mass="58208">MGMDKLKWNFHSLEQLHYAVNSTLRYAMQNERCKRWSKVIETYNLLLWMIDLKNLPDDYEPPSMYNMLLYETYYHVGVAYQHVGDHRKASEAYTNAINTVSIPKNGCLAGCVINSCLMTPLYARRAFTYIRLGEIKSALKDAEKAVVLDSKNPDVYCIRALTKSSSDNEGAAIKDVELALKLKQGHMCSLMLRSALTKPLVNQFSSLFAVGLKADSNAETESCATVTNFRHPRIMEFYDKYLFTLCVPHTIVQINLTPDKPNKKQQTEAQKEGTHGNLKQRPASAPDSISVEPFKCGTSCKEFDKMVTRRRKDYGEAIRKHISRPKTATSFFEQLQRERRKQADVQEMERRRAVSAGVKRLNEMALVSGTAHADSHAKLNNRIQSAPVIRHMKTTSTTIHILDNSKPPRPVKPQRESENKENIRSSSNVSSAKDSELRRNKSVSMKEKDERVQRIPSSTKFTFPTPVNYSTPVFQPLNIKDAPRMYYKPWKGDKLPVAEVNRHVLAPCWK</sequence>
<dbReference type="OMA" id="WRGDKLP"/>
<dbReference type="InterPro" id="IPR019734">
    <property type="entry name" value="TPR_rpt"/>
</dbReference>
<feature type="compositionally biased region" description="Basic and acidic residues" evidence="2">
    <location>
        <begin position="260"/>
        <end position="274"/>
    </location>
</feature>
<feature type="region of interest" description="Disordered" evidence="2">
    <location>
        <begin position="257"/>
        <end position="289"/>
    </location>
</feature>
<dbReference type="Gene3D" id="1.25.40.10">
    <property type="entry name" value="Tetratricopeptide repeat domain"/>
    <property type="match status" value="1"/>
</dbReference>
<organism evidence="3 4">
    <name type="scientific">Magallana gigas</name>
    <name type="common">Pacific oyster</name>
    <name type="synonym">Crassostrea gigas</name>
    <dbReference type="NCBI Taxonomy" id="29159"/>
    <lineage>
        <taxon>Eukaryota</taxon>
        <taxon>Metazoa</taxon>
        <taxon>Spiralia</taxon>
        <taxon>Lophotrochozoa</taxon>
        <taxon>Mollusca</taxon>
        <taxon>Bivalvia</taxon>
        <taxon>Autobranchia</taxon>
        <taxon>Pteriomorphia</taxon>
        <taxon>Ostreida</taxon>
        <taxon>Ostreoidea</taxon>
        <taxon>Ostreidae</taxon>
        <taxon>Magallana</taxon>
    </lineage>
</organism>
<accession>A0A8W8LV68</accession>
<feature type="region of interest" description="Disordered" evidence="2">
    <location>
        <begin position="395"/>
        <end position="460"/>
    </location>
</feature>
<dbReference type="PROSITE" id="PS50005">
    <property type="entry name" value="TPR"/>
    <property type="match status" value="1"/>
</dbReference>
<name>A0A8W8LV68_MAGGI</name>
<feature type="compositionally biased region" description="Basic and acidic residues" evidence="2">
    <location>
        <begin position="433"/>
        <end position="453"/>
    </location>
</feature>
<dbReference type="SMART" id="SM00028">
    <property type="entry name" value="TPR"/>
    <property type="match status" value="3"/>
</dbReference>
<feature type="repeat" description="TPR" evidence="1">
    <location>
        <begin position="119"/>
        <end position="152"/>
    </location>
</feature>
<dbReference type="Pfam" id="PF13181">
    <property type="entry name" value="TPR_8"/>
    <property type="match status" value="1"/>
</dbReference>
<dbReference type="EnsemblMetazoa" id="G29893.4">
    <property type="protein sequence ID" value="G29893.4:cds"/>
    <property type="gene ID" value="G29893"/>
</dbReference>
<feature type="compositionally biased region" description="Basic and acidic residues" evidence="2">
    <location>
        <begin position="413"/>
        <end position="423"/>
    </location>
</feature>
<proteinExistence type="predicted"/>
<keyword evidence="4" id="KW-1185">Reference proteome</keyword>
<dbReference type="InterPro" id="IPR011990">
    <property type="entry name" value="TPR-like_helical_dom_sf"/>
</dbReference>
<dbReference type="SUPFAM" id="SSF48452">
    <property type="entry name" value="TPR-like"/>
    <property type="match status" value="1"/>
</dbReference>